<evidence type="ECO:0000313" key="3">
    <source>
        <dbReference type="Proteomes" id="UP000193420"/>
    </source>
</evidence>
<reference evidence="3" key="1">
    <citation type="submission" date="2017-04" db="EMBL/GenBank/DDBJ databases">
        <authorList>
            <person name="Varghese N."/>
            <person name="Submissions S."/>
        </authorList>
    </citation>
    <scope>NUCLEOTIDE SEQUENCE [LARGE SCALE GENOMIC DNA]</scope>
    <source>
        <strain evidence="3">DSM 19835</strain>
    </source>
</reference>
<feature type="transmembrane region" description="Helical" evidence="1">
    <location>
        <begin position="21"/>
        <end position="40"/>
    </location>
</feature>
<dbReference type="EMBL" id="FXAO01000003">
    <property type="protein sequence ID" value="SMG25763.1"/>
    <property type="molecule type" value="Genomic_DNA"/>
</dbReference>
<accession>A0A1X7JCU9</accession>
<keyword evidence="1" id="KW-1133">Transmembrane helix</keyword>
<dbReference type="AlphaFoldDB" id="A0A1X7JCU9"/>
<keyword evidence="3" id="KW-1185">Reference proteome</keyword>
<proteinExistence type="predicted"/>
<organism evidence="2 3">
    <name type="scientific">Arenibacter troitsensis</name>
    <dbReference type="NCBI Taxonomy" id="188872"/>
    <lineage>
        <taxon>Bacteria</taxon>
        <taxon>Pseudomonadati</taxon>
        <taxon>Bacteroidota</taxon>
        <taxon>Flavobacteriia</taxon>
        <taxon>Flavobacteriales</taxon>
        <taxon>Flavobacteriaceae</taxon>
        <taxon>Arenibacter</taxon>
    </lineage>
</organism>
<evidence type="ECO:0000313" key="2">
    <source>
        <dbReference type="EMBL" id="SMG25763.1"/>
    </source>
</evidence>
<name>A0A1X7JCU9_9FLAO</name>
<keyword evidence="1" id="KW-0812">Transmembrane</keyword>
<protein>
    <submittedName>
        <fullName evidence="2">Uncharacterized protein</fullName>
    </submittedName>
</protein>
<sequence length="52" mass="5970">MPYQKKNRLYSKHSATFMLNIVIIPILISMISKIVLILHASKKVGSLPLKEY</sequence>
<keyword evidence="1" id="KW-0472">Membrane</keyword>
<dbReference type="STRING" id="188872.SAMN03080602_01670"/>
<dbReference type="Proteomes" id="UP000193420">
    <property type="component" value="Unassembled WGS sequence"/>
</dbReference>
<evidence type="ECO:0000256" key="1">
    <source>
        <dbReference type="SAM" id="Phobius"/>
    </source>
</evidence>
<gene>
    <name evidence="2" type="ORF">SAMN03080602_01670</name>
</gene>